<gene>
    <name evidence="1" type="ORF">S01H1_67240</name>
</gene>
<proteinExistence type="predicted"/>
<feature type="non-terminal residue" evidence="1">
    <location>
        <position position="1"/>
    </location>
</feature>
<sequence>AFKEKIPVLPAGFVVGGTFGTSSLSFFNSIPSKTNVRLHVFQGEANLSDLWASDPFTTAYVDLQGSVQKRSIDFSTMQDGNQFQTIFRRIGDWRMILANPTGLIFNIPVGRKVTLTFKVRSVSLTEDMNLVR</sequence>
<evidence type="ECO:0000313" key="1">
    <source>
        <dbReference type="EMBL" id="GAG37014.1"/>
    </source>
</evidence>
<reference evidence="1" key="1">
    <citation type="journal article" date="2014" name="Front. Microbiol.">
        <title>High frequency of phylogenetically diverse reductive dehalogenase-homologous genes in deep subseafloor sedimentary metagenomes.</title>
        <authorList>
            <person name="Kawai M."/>
            <person name="Futagami T."/>
            <person name="Toyoda A."/>
            <person name="Takaki Y."/>
            <person name="Nishi S."/>
            <person name="Hori S."/>
            <person name="Arai W."/>
            <person name="Tsubouchi T."/>
            <person name="Morono Y."/>
            <person name="Uchiyama I."/>
            <person name="Ito T."/>
            <person name="Fujiyama A."/>
            <person name="Inagaki F."/>
            <person name="Takami H."/>
        </authorList>
    </citation>
    <scope>NUCLEOTIDE SEQUENCE</scope>
    <source>
        <strain evidence="1">Expedition CK06-06</strain>
    </source>
</reference>
<comment type="caution">
    <text evidence="1">The sequence shown here is derived from an EMBL/GenBank/DDBJ whole genome shotgun (WGS) entry which is preliminary data.</text>
</comment>
<accession>X0X1E8</accession>
<dbReference type="AlphaFoldDB" id="X0X1E8"/>
<protein>
    <submittedName>
        <fullName evidence="1">Uncharacterized protein</fullName>
    </submittedName>
</protein>
<dbReference type="EMBL" id="BARS01044516">
    <property type="protein sequence ID" value="GAG37014.1"/>
    <property type="molecule type" value="Genomic_DNA"/>
</dbReference>
<organism evidence="1">
    <name type="scientific">marine sediment metagenome</name>
    <dbReference type="NCBI Taxonomy" id="412755"/>
    <lineage>
        <taxon>unclassified sequences</taxon>
        <taxon>metagenomes</taxon>
        <taxon>ecological metagenomes</taxon>
    </lineage>
</organism>
<name>X0X1E8_9ZZZZ</name>